<keyword evidence="4" id="KW-1185">Reference proteome</keyword>
<proteinExistence type="inferred from homology"/>
<organism evidence="3 4">
    <name type="scientific">Mannheimia cairinae</name>
    <dbReference type="NCBI Taxonomy" id="3025936"/>
    <lineage>
        <taxon>Bacteria</taxon>
        <taxon>Pseudomonadati</taxon>
        <taxon>Pseudomonadota</taxon>
        <taxon>Gammaproteobacteria</taxon>
        <taxon>Pasteurellales</taxon>
        <taxon>Pasteurellaceae</taxon>
        <taxon>Mannheimia</taxon>
    </lineage>
</organism>
<evidence type="ECO:0000256" key="1">
    <source>
        <dbReference type="HAMAP-Rule" id="MF_01866"/>
    </source>
</evidence>
<dbReference type="PROSITE" id="PS51648">
    <property type="entry name" value="YCGL"/>
    <property type="match status" value="1"/>
</dbReference>
<dbReference type="Gene3D" id="3.10.510.20">
    <property type="entry name" value="YcgL domain"/>
    <property type="match status" value="1"/>
</dbReference>
<dbReference type="EMBL" id="JAQSJE010000001">
    <property type="protein sequence ID" value="MDD0823018.1"/>
    <property type="molecule type" value="Genomic_DNA"/>
</dbReference>
<dbReference type="Proteomes" id="UP001221909">
    <property type="component" value="Unassembled WGS sequence"/>
</dbReference>
<comment type="caution">
    <text evidence="3">The sequence shown here is derived from an EMBL/GenBank/DDBJ whole genome shotgun (WGS) entry which is preliminary data.</text>
</comment>
<sequence>MSTNQTKLCAIYRSKKKEGMYLYVPKRDQFDRVPESLLQMFGKPEFSMFFNLTGDKSLLRAKNEEVIQLLEEQGYYLQMPPPPEDLLKDFLNSTKGEK</sequence>
<dbReference type="Pfam" id="PF05166">
    <property type="entry name" value="YcgL"/>
    <property type="match status" value="1"/>
</dbReference>
<accession>A0ABT5MLY6</accession>
<dbReference type="InterPro" id="IPR027354">
    <property type="entry name" value="YcgL_dom"/>
</dbReference>
<dbReference type="HAMAP" id="MF_01866">
    <property type="entry name" value="UPF0745"/>
    <property type="match status" value="1"/>
</dbReference>
<reference evidence="3 4" key="1">
    <citation type="submission" date="2023-02" db="EMBL/GenBank/DDBJ databases">
        <title>Mannheimia cairiniae sp. nov., a novel species of Mannheimia obtained from moscovy ducks (Cairina moschata) and reclassification of Mannheimia ovis as heterotypic synonym of Mannheimia pernigra.</title>
        <authorList>
            <person name="Christensen H."/>
        </authorList>
    </citation>
    <scope>NUCLEOTIDE SEQUENCE [LARGE SCALE GENOMIC DNA]</scope>
    <source>
        <strain evidence="3 4">AT1</strain>
    </source>
</reference>
<dbReference type="SUPFAM" id="SSF160191">
    <property type="entry name" value="YcgL-like"/>
    <property type="match status" value="1"/>
</dbReference>
<feature type="domain" description="YcgL" evidence="2">
    <location>
        <begin position="7"/>
        <end position="91"/>
    </location>
</feature>
<dbReference type="PANTHER" id="PTHR38109:SF1">
    <property type="entry name" value="PROTEIN YCGL"/>
    <property type="match status" value="1"/>
</dbReference>
<dbReference type="InterPro" id="IPR038068">
    <property type="entry name" value="YcgL-like_sf"/>
</dbReference>
<evidence type="ECO:0000313" key="4">
    <source>
        <dbReference type="Proteomes" id="UP001221909"/>
    </source>
</evidence>
<gene>
    <name evidence="3" type="ORF">PTQ27_00825</name>
</gene>
<evidence type="ECO:0000259" key="2">
    <source>
        <dbReference type="PROSITE" id="PS51648"/>
    </source>
</evidence>
<dbReference type="PANTHER" id="PTHR38109">
    <property type="entry name" value="PROTEIN YCGL"/>
    <property type="match status" value="1"/>
</dbReference>
<evidence type="ECO:0000313" key="3">
    <source>
        <dbReference type="EMBL" id="MDD0823018.1"/>
    </source>
</evidence>
<protein>
    <recommendedName>
        <fullName evidence="1">YcgL domain-containing protein PTQ27_00825</fullName>
    </recommendedName>
</protein>
<name>A0ABT5MLY6_9PAST</name>